<dbReference type="Proteomes" id="UP000719942">
    <property type="component" value="Unassembled WGS sequence"/>
</dbReference>
<protein>
    <submittedName>
        <fullName evidence="3">Uncharacterized protein</fullName>
    </submittedName>
</protein>
<reference evidence="3 4" key="1">
    <citation type="submission" date="2021-03" db="EMBL/GenBank/DDBJ databases">
        <title>Caproiciproducens sp. nov. isolated from feces of cow.</title>
        <authorList>
            <person name="Choi J.-Y."/>
        </authorList>
    </citation>
    <scope>NUCLEOTIDE SEQUENCE [LARGE SCALE GENOMIC DNA]</scope>
    <source>
        <strain evidence="3 4">AGMB10547</strain>
    </source>
</reference>
<sequence length="301" mass="33633">MSKKQRKKIEGFSADYRGAYGEKPTENLEPAEPQDLEQDIEIDDFLPEETRDEGEELLTKWSDGLEPEEPETPKMPEKYVGTVRRRRHRYGVAVGALVLILALVGVGFIAASIGKSIYFAATDDSKLRSYDSFLTTVVMQDPKPFASPDKADEEFVLNASLWKTITENNGTNYNSYDDAGRILVPLGDVVDSCRDLFGPDCQLQPKTPAQETFFEYNSEENQFHVALYSSDSSFMPYTESAKKQGDSTVLHVGYVSPSDTWRTQTTSAVAAPTPTKYMDYVLKTDSSTGQEYIYAVQTPAD</sequence>
<name>A0ABS7DNS5_9FIRM</name>
<gene>
    <name evidence="3" type="ORF">J5W02_08515</name>
</gene>
<feature type="region of interest" description="Disordered" evidence="1">
    <location>
        <begin position="1"/>
        <end position="37"/>
    </location>
</feature>
<accession>A0ABS7DNS5</accession>
<organism evidence="3 4">
    <name type="scientific">Caproiciproducens faecalis</name>
    <dbReference type="NCBI Taxonomy" id="2820301"/>
    <lineage>
        <taxon>Bacteria</taxon>
        <taxon>Bacillati</taxon>
        <taxon>Bacillota</taxon>
        <taxon>Clostridia</taxon>
        <taxon>Eubacteriales</taxon>
        <taxon>Acutalibacteraceae</taxon>
        <taxon>Caproiciproducens</taxon>
    </lineage>
</organism>
<evidence type="ECO:0000313" key="4">
    <source>
        <dbReference type="Proteomes" id="UP000719942"/>
    </source>
</evidence>
<evidence type="ECO:0000313" key="3">
    <source>
        <dbReference type="EMBL" id="MBW7572858.1"/>
    </source>
</evidence>
<proteinExistence type="predicted"/>
<feature type="transmembrane region" description="Helical" evidence="2">
    <location>
        <begin position="90"/>
        <end position="113"/>
    </location>
</feature>
<keyword evidence="4" id="KW-1185">Reference proteome</keyword>
<keyword evidence="2" id="KW-1133">Transmembrane helix</keyword>
<dbReference type="EMBL" id="JAGFNZ010000002">
    <property type="protein sequence ID" value="MBW7572858.1"/>
    <property type="molecule type" value="Genomic_DNA"/>
</dbReference>
<keyword evidence="2" id="KW-0472">Membrane</keyword>
<dbReference type="RefSeq" id="WP_219965232.1">
    <property type="nucleotide sequence ID" value="NZ_JAGFNZ010000002.1"/>
</dbReference>
<evidence type="ECO:0000256" key="1">
    <source>
        <dbReference type="SAM" id="MobiDB-lite"/>
    </source>
</evidence>
<keyword evidence="2" id="KW-0812">Transmembrane</keyword>
<evidence type="ECO:0000256" key="2">
    <source>
        <dbReference type="SAM" id="Phobius"/>
    </source>
</evidence>
<comment type="caution">
    <text evidence="3">The sequence shown here is derived from an EMBL/GenBank/DDBJ whole genome shotgun (WGS) entry which is preliminary data.</text>
</comment>